<dbReference type="EMBL" id="FP929137">
    <property type="protein sequence ID" value="CBY00114.1"/>
    <property type="molecule type" value="Genomic_DNA"/>
</dbReference>
<dbReference type="OrthoDB" id="3784217at2759"/>
<sequence length="231" mass="25249">MGPKNRFRFPSHLDAEDQGKSSWLDIFHPHRRSYSPFLSPARPSTTSPSSAPQTPNSTKLTRINTLLTNLADIKHSLDIRTFTQNLIQHHGLFCRSCSRAAAPGTCGPTCALLHPHPRDSLSPWLTASWHEDCKADEALYTAIKRGVDSTGDKAHSSQIKQWEDGVERLRKGIMNQADRVGEGGKAGTKGLDVAGALKKDWGFEGAWGRGGALGDRDVAPDEEGEENLQGE</sequence>
<organism evidence="3">
    <name type="scientific">Leptosphaeria maculans (strain JN3 / isolate v23.1.3 / race Av1-4-5-6-7-8)</name>
    <name type="common">Blackleg fungus</name>
    <name type="synonym">Phoma lingam</name>
    <dbReference type="NCBI Taxonomy" id="985895"/>
    <lineage>
        <taxon>Eukaryota</taxon>
        <taxon>Fungi</taxon>
        <taxon>Dikarya</taxon>
        <taxon>Ascomycota</taxon>
        <taxon>Pezizomycotina</taxon>
        <taxon>Dothideomycetes</taxon>
        <taxon>Pleosporomycetidae</taxon>
        <taxon>Pleosporales</taxon>
        <taxon>Pleosporineae</taxon>
        <taxon>Leptosphaeriaceae</taxon>
        <taxon>Plenodomus</taxon>
        <taxon>Plenodomus lingam/Leptosphaeria maculans species complex</taxon>
    </lineage>
</organism>
<proteinExistence type="predicted"/>
<dbReference type="Proteomes" id="UP000002668">
    <property type="component" value="Genome"/>
</dbReference>
<feature type="region of interest" description="Disordered" evidence="1">
    <location>
        <begin position="37"/>
        <end position="57"/>
    </location>
</feature>
<reference evidence="3" key="1">
    <citation type="journal article" date="2011" name="Nat. Commun.">
        <title>Effector diversification within compartments of the Leptosphaeria maculans genome affected by Repeat-Induced Point mutations.</title>
        <authorList>
            <person name="Rouxel T."/>
            <person name="Grandaubert J."/>
            <person name="Hane J.K."/>
            <person name="Hoede C."/>
            <person name="van de Wouw A.P."/>
            <person name="Couloux A."/>
            <person name="Dominguez V."/>
            <person name="Anthouard V."/>
            <person name="Bally P."/>
            <person name="Bourras S."/>
            <person name="Cozijnsen A.J."/>
            <person name="Ciuffetti L.M."/>
            <person name="Degrave A."/>
            <person name="Dilmaghani A."/>
            <person name="Duret L."/>
            <person name="Fudal I."/>
            <person name="Goodwin S.B."/>
            <person name="Gout L."/>
            <person name="Glaser N."/>
            <person name="Linglin J."/>
            <person name="Kema G.H.J."/>
            <person name="Lapalu N."/>
            <person name="Lawrence C.B."/>
            <person name="May K."/>
            <person name="Meyer M."/>
            <person name="Ollivier B."/>
            <person name="Poulain J."/>
            <person name="Schoch C.L."/>
            <person name="Simon A."/>
            <person name="Spatafora J.W."/>
            <person name="Stachowiak A."/>
            <person name="Turgeon B.G."/>
            <person name="Tyler B.M."/>
            <person name="Vincent D."/>
            <person name="Weissenbach J."/>
            <person name="Amselem J."/>
            <person name="Quesneville H."/>
            <person name="Oliver R.P."/>
            <person name="Wincker P."/>
            <person name="Balesdent M.-H."/>
            <person name="Howlett B.J."/>
        </authorList>
    </citation>
    <scope>NUCLEOTIDE SEQUENCE [LARGE SCALE GENOMIC DNA]</scope>
    <source>
        <strain evidence="3">JN3 / isolate v23.1.3 / race Av1-4-5-6-7-8</strain>
    </source>
</reference>
<protein>
    <submittedName>
        <fullName evidence="2">Uncharacterized protein</fullName>
    </submittedName>
</protein>
<dbReference type="AlphaFoldDB" id="E5A919"/>
<name>E5A919_LEPMJ</name>
<gene>
    <name evidence="2" type="ORF">LEMA_P077030.1</name>
</gene>
<accession>E5A919</accession>
<dbReference type="InParanoid" id="E5A919"/>
<dbReference type="OMA" id="CKADEAL"/>
<evidence type="ECO:0000313" key="3">
    <source>
        <dbReference type="Proteomes" id="UP000002668"/>
    </source>
</evidence>
<feature type="region of interest" description="Disordered" evidence="1">
    <location>
        <begin position="203"/>
        <end position="231"/>
    </location>
</feature>
<feature type="compositionally biased region" description="Low complexity" evidence="1">
    <location>
        <begin position="39"/>
        <end position="57"/>
    </location>
</feature>
<dbReference type="VEuPathDB" id="FungiDB:LEMA_P077030.1"/>
<evidence type="ECO:0000313" key="2">
    <source>
        <dbReference type="EMBL" id="CBY00114.1"/>
    </source>
</evidence>
<evidence type="ECO:0000256" key="1">
    <source>
        <dbReference type="SAM" id="MobiDB-lite"/>
    </source>
</evidence>
<dbReference type="HOGENOM" id="CLU_1180725_0_0_1"/>
<feature type="compositionally biased region" description="Acidic residues" evidence="1">
    <location>
        <begin position="220"/>
        <end position="231"/>
    </location>
</feature>
<dbReference type="eggNOG" id="ENOG502R8B8">
    <property type="taxonomic scope" value="Eukaryota"/>
</dbReference>
<keyword evidence="3" id="KW-1185">Reference proteome</keyword>